<comment type="caution">
    <text evidence="1">The sequence shown here is derived from an EMBL/GenBank/DDBJ whole genome shotgun (WGS) entry which is preliminary data.</text>
</comment>
<accession>A0A4S3MP49</accession>
<reference evidence="1 2" key="1">
    <citation type="submission" date="2019-04" db="EMBL/GenBank/DDBJ databases">
        <title>Draft genome sequence of Gemmobacter aestuarii sp. nov.</title>
        <authorList>
            <person name="Hameed A."/>
            <person name="Lin S.-Y."/>
            <person name="Shahina M."/>
            <person name="Lai W.-A."/>
            <person name="Young C.-C."/>
        </authorList>
    </citation>
    <scope>NUCLEOTIDE SEQUENCE [LARGE SCALE GENOMIC DNA]</scope>
    <source>
        <strain evidence="1 2">CC-PW-75</strain>
    </source>
</reference>
<evidence type="ECO:0000313" key="2">
    <source>
        <dbReference type="Proteomes" id="UP000309450"/>
    </source>
</evidence>
<dbReference type="OrthoDB" id="1453400at2"/>
<evidence type="ECO:0000313" key="1">
    <source>
        <dbReference type="EMBL" id="THD82919.1"/>
    </source>
</evidence>
<dbReference type="AlphaFoldDB" id="A0A4S3MP49"/>
<dbReference type="RefSeq" id="WP_136394946.1">
    <property type="nucleotide sequence ID" value="NZ_SSND01000003.1"/>
</dbReference>
<dbReference type="SUPFAM" id="SSF54909">
    <property type="entry name" value="Dimeric alpha+beta barrel"/>
    <property type="match status" value="1"/>
</dbReference>
<dbReference type="EMBL" id="SSND01000003">
    <property type="protein sequence ID" value="THD82919.1"/>
    <property type="molecule type" value="Genomic_DNA"/>
</dbReference>
<organism evidence="1 2">
    <name type="scientific">Aliigemmobacter aestuarii</name>
    <dbReference type="NCBI Taxonomy" id="1445661"/>
    <lineage>
        <taxon>Bacteria</taxon>
        <taxon>Pseudomonadati</taxon>
        <taxon>Pseudomonadota</taxon>
        <taxon>Alphaproteobacteria</taxon>
        <taxon>Rhodobacterales</taxon>
        <taxon>Paracoccaceae</taxon>
        <taxon>Aliigemmobacter</taxon>
    </lineage>
</organism>
<name>A0A4S3MP49_9RHOB</name>
<proteinExistence type="predicted"/>
<dbReference type="Proteomes" id="UP000309450">
    <property type="component" value="Unassembled WGS sequence"/>
</dbReference>
<dbReference type="Gene3D" id="3.30.70.100">
    <property type="match status" value="1"/>
</dbReference>
<sequence>MPATVLELVTFRLIHSTDPEDFLAVAEATRPLVAAQPGFRNRSLGRDETGVWVDLVEWDSLTAARSAAQAMREAPAFAPFMAMIAPASLAMRHLPVALAMSGQPIGN</sequence>
<evidence type="ECO:0008006" key="3">
    <source>
        <dbReference type="Google" id="ProtNLM"/>
    </source>
</evidence>
<gene>
    <name evidence="1" type="ORF">E7811_12270</name>
</gene>
<dbReference type="InterPro" id="IPR011008">
    <property type="entry name" value="Dimeric_a/b-barrel"/>
</dbReference>
<keyword evidence="2" id="KW-1185">Reference proteome</keyword>
<protein>
    <recommendedName>
        <fullName evidence="3">Antibiotic biosynthesis monooxygenase</fullName>
    </recommendedName>
</protein>